<evidence type="ECO:0000259" key="6">
    <source>
        <dbReference type="Pfam" id="PF01145"/>
    </source>
</evidence>
<dbReference type="PANTHER" id="PTHR13806:SF23">
    <property type="entry name" value="FLOTILLIN-LIKE PROTEIN 2"/>
    <property type="match status" value="1"/>
</dbReference>
<dbReference type="SUPFAM" id="SSF117892">
    <property type="entry name" value="Band 7/SPFH domain"/>
    <property type="match status" value="1"/>
</dbReference>
<keyword evidence="2 4" id="KW-0472">Membrane</keyword>
<comment type="subcellular location">
    <subcellularLocation>
        <location evidence="4">Cell membrane</location>
        <topology evidence="4">Lipid-anchor</topology>
    </subcellularLocation>
    <subcellularLocation>
        <location evidence="4">Membrane</location>
        <location evidence="4">Caveola</location>
    </subcellularLocation>
</comment>
<evidence type="ECO:0000256" key="1">
    <source>
        <dbReference type="ARBA" id="ARBA00007161"/>
    </source>
</evidence>
<dbReference type="Gramene" id="TVT99586">
    <property type="protein sequence ID" value="TVT99586"/>
    <property type="gene ID" value="EJB05_55015"/>
</dbReference>
<comment type="caution">
    <text evidence="7">The sequence shown here is derived from an EMBL/GenBank/DDBJ whole genome shotgun (WGS) entry which is preliminary data.</text>
</comment>
<sequence>MAWYKVADASQCLAITGWGIDDVKVAKKTWVLVGQRCTRFDISPVNYTFEVQAMSSEKQPFILPAVFTIGPKVSDVDKAPLLLYAKLMIAPHDKQSSHVRELVKGVIEGETRVLAASMTMEEIFHGTKSFKQEVLGNVQLKLNQFGLYTYNANFKQVVDVPGQEYLSTYLGQKTQQGAMPMNQAKGDVAEARITGQMDDLVEIKNARGLTEKFKAEQLTKATVQYETQVQESNAALYNRQKAAESLSPVDDYEAEIEASDEPEHDPNKEPDGRAGSRRKPPRWAWLLGPLLSCVAHFAAELVIDELTNG</sequence>
<dbReference type="AlphaFoldDB" id="A0A5J9SKU9"/>
<keyword evidence="8" id="KW-1185">Reference proteome</keyword>
<proteinExistence type="inferred from homology"/>
<name>A0A5J9SKU9_9POAL</name>
<feature type="compositionally biased region" description="Acidic residues" evidence="5">
    <location>
        <begin position="250"/>
        <end position="263"/>
    </location>
</feature>
<evidence type="ECO:0000256" key="5">
    <source>
        <dbReference type="SAM" id="MobiDB-lite"/>
    </source>
</evidence>
<evidence type="ECO:0000313" key="8">
    <source>
        <dbReference type="Proteomes" id="UP000324897"/>
    </source>
</evidence>
<accession>A0A5J9SKU9</accession>
<dbReference type="EMBL" id="RWGY01000696">
    <property type="protein sequence ID" value="TVT99586.1"/>
    <property type="molecule type" value="Genomic_DNA"/>
</dbReference>
<comment type="similarity">
    <text evidence="1 4">Belongs to the band 7/mec-2 family. Flotillin subfamily.</text>
</comment>
<dbReference type="InterPro" id="IPR036013">
    <property type="entry name" value="Band_7/SPFH_dom_sf"/>
</dbReference>
<dbReference type="Pfam" id="PF01145">
    <property type="entry name" value="Band_7"/>
    <property type="match status" value="1"/>
</dbReference>
<feature type="region of interest" description="Disordered" evidence="5">
    <location>
        <begin position="245"/>
        <end position="279"/>
    </location>
</feature>
<protein>
    <recommendedName>
        <fullName evidence="4">Flotillin-like</fullName>
    </recommendedName>
</protein>
<keyword evidence="3" id="KW-0449">Lipoprotein</keyword>
<keyword evidence="4" id="KW-1003">Cell membrane</keyword>
<reference evidence="7 8" key="1">
    <citation type="journal article" date="2019" name="Sci. Rep.">
        <title>A high-quality genome of Eragrostis curvula grass provides insights into Poaceae evolution and supports new strategies to enhance forage quality.</title>
        <authorList>
            <person name="Carballo J."/>
            <person name="Santos B.A.C.M."/>
            <person name="Zappacosta D."/>
            <person name="Garbus I."/>
            <person name="Selva J.P."/>
            <person name="Gallo C.A."/>
            <person name="Diaz A."/>
            <person name="Albertini E."/>
            <person name="Caccamo M."/>
            <person name="Echenique V."/>
        </authorList>
    </citation>
    <scope>NUCLEOTIDE SEQUENCE [LARGE SCALE GENOMIC DNA]</scope>
    <source>
        <strain evidence="8">cv. Victoria</strain>
        <tissue evidence="7">Leaf</tissue>
    </source>
</reference>
<dbReference type="Gene3D" id="3.30.479.30">
    <property type="entry name" value="Band 7 domain"/>
    <property type="match status" value="1"/>
</dbReference>
<dbReference type="PANTHER" id="PTHR13806">
    <property type="entry name" value="FLOTILLIN-RELATED"/>
    <property type="match status" value="1"/>
</dbReference>
<dbReference type="OrthoDB" id="6080404at2759"/>
<dbReference type="InterPro" id="IPR027705">
    <property type="entry name" value="Flotillin_fam"/>
</dbReference>
<feature type="domain" description="Band 7" evidence="6">
    <location>
        <begin position="30"/>
        <end position="176"/>
    </location>
</feature>
<dbReference type="InterPro" id="IPR001107">
    <property type="entry name" value="Band_7"/>
</dbReference>
<evidence type="ECO:0000256" key="4">
    <source>
        <dbReference type="RuleBase" id="RU366054"/>
    </source>
</evidence>
<gene>
    <name evidence="7" type="ORF">EJB05_55015</name>
</gene>
<evidence type="ECO:0000256" key="3">
    <source>
        <dbReference type="ARBA" id="ARBA00023288"/>
    </source>
</evidence>
<feature type="non-terminal residue" evidence="7">
    <location>
        <position position="1"/>
    </location>
</feature>
<dbReference type="GO" id="GO:0005901">
    <property type="term" value="C:caveola"/>
    <property type="evidence" value="ECO:0007669"/>
    <property type="project" value="UniProtKB-SubCell"/>
</dbReference>
<dbReference type="CDD" id="cd03399">
    <property type="entry name" value="SPFH_flotillin"/>
    <property type="match status" value="1"/>
</dbReference>
<evidence type="ECO:0000313" key="7">
    <source>
        <dbReference type="EMBL" id="TVT99586.1"/>
    </source>
</evidence>
<evidence type="ECO:0000256" key="2">
    <source>
        <dbReference type="ARBA" id="ARBA00023136"/>
    </source>
</evidence>
<dbReference type="Proteomes" id="UP000324897">
    <property type="component" value="Unassembled WGS sequence"/>
</dbReference>
<organism evidence="7 8">
    <name type="scientific">Eragrostis curvula</name>
    <name type="common">weeping love grass</name>
    <dbReference type="NCBI Taxonomy" id="38414"/>
    <lineage>
        <taxon>Eukaryota</taxon>
        <taxon>Viridiplantae</taxon>
        <taxon>Streptophyta</taxon>
        <taxon>Embryophyta</taxon>
        <taxon>Tracheophyta</taxon>
        <taxon>Spermatophyta</taxon>
        <taxon>Magnoliopsida</taxon>
        <taxon>Liliopsida</taxon>
        <taxon>Poales</taxon>
        <taxon>Poaceae</taxon>
        <taxon>PACMAD clade</taxon>
        <taxon>Chloridoideae</taxon>
        <taxon>Eragrostideae</taxon>
        <taxon>Eragrostidinae</taxon>
        <taxon>Eragrostis</taxon>
    </lineage>
</organism>
<feature type="compositionally biased region" description="Basic and acidic residues" evidence="5">
    <location>
        <begin position="264"/>
        <end position="274"/>
    </location>
</feature>